<dbReference type="GO" id="GO:0016846">
    <property type="term" value="F:carbon-sulfur lyase activity"/>
    <property type="evidence" value="ECO:0007669"/>
    <property type="project" value="InterPro"/>
</dbReference>
<evidence type="ECO:0000256" key="3">
    <source>
        <dbReference type="ARBA" id="ARBA00022833"/>
    </source>
</evidence>
<keyword evidence="4" id="KW-0456">Lyase</keyword>
<dbReference type="GO" id="GO:0046872">
    <property type="term" value="F:metal ion binding"/>
    <property type="evidence" value="ECO:0007669"/>
    <property type="project" value="UniProtKB-KW"/>
</dbReference>
<reference evidence="6 7" key="1">
    <citation type="submission" date="2018-07" db="EMBL/GenBank/DDBJ databases">
        <title>Thalassococcus profundi sp. nov., a marine bacterium isolated from deep seawater of Okinawa Trough.</title>
        <authorList>
            <person name="Yu M."/>
        </authorList>
    </citation>
    <scope>NUCLEOTIDE SEQUENCE [LARGE SCALE GENOMIC DNA]</scope>
    <source>
        <strain evidence="6 7">WRAS1</strain>
    </source>
</reference>
<keyword evidence="7" id="KW-1185">Reference proteome</keyword>
<dbReference type="EMBL" id="QPMK01000007">
    <property type="protein sequence ID" value="RDD66161.1"/>
    <property type="molecule type" value="Genomic_DNA"/>
</dbReference>
<evidence type="ECO:0000259" key="5">
    <source>
        <dbReference type="PROSITE" id="PS51891"/>
    </source>
</evidence>
<dbReference type="AlphaFoldDB" id="A0A369TLE2"/>
<evidence type="ECO:0000313" key="6">
    <source>
        <dbReference type="EMBL" id="RDD66161.1"/>
    </source>
</evidence>
<protein>
    <submittedName>
        <fullName evidence="6">GFA family protein</fullName>
    </submittedName>
</protein>
<organism evidence="6 7">
    <name type="scientific">Thalassococcus profundi</name>
    <dbReference type="NCBI Taxonomy" id="2282382"/>
    <lineage>
        <taxon>Bacteria</taxon>
        <taxon>Pseudomonadati</taxon>
        <taxon>Pseudomonadota</taxon>
        <taxon>Alphaproteobacteria</taxon>
        <taxon>Rhodobacterales</taxon>
        <taxon>Roseobacteraceae</taxon>
        <taxon>Thalassococcus</taxon>
    </lineage>
</organism>
<dbReference type="Gene3D" id="3.90.1590.10">
    <property type="entry name" value="glutathione-dependent formaldehyde- activating enzyme (gfa)"/>
    <property type="match status" value="1"/>
</dbReference>
<evidence type="ECO:0000256" key="4">
    <source>
        <dbReference type="ARBA" id="ARBA00023239"/>
    </source>
</evidence>
<feature type="domain" description="CENP-V/GFA" evidence="5">
    <location>
        <begin position="13"/>
        <end position="117"/>
    </location>
</feature>
<dbReference type="PANTHER" id="PTHR33337:SF40">
    <property type="entry name" value="CENP-V_GFA DOMAIN-CONTAINING PROTEIN-RELATED"/>
    <property type="match status" value="1"/>
</dbReference>
<keyword evidence="2" id="KW-0479">Metal-binding</keyword>
<sequence>MSEAVYPRHALSAEGGCRCGGLRFRITGQPMMTSACHCAGCKRMTGAPFSTTLIVPADGFEVTKGQTQLGGLRGPDLHHHHCPDCLSWVFTRVAGVDAIVNVRAVLLDDARGFVPFIETCTSEKLPWVATPAEHSFETMPPVEVYQDLLADYAAHLSPEED</sequence>
<dbReference type="SUPFAM" id="SSF51316">
    <property type="entry name" value="Mss4-like"/>
    <property type="match status" value="1"/>
</dbReference>
<dbReference type="Proteomes" id="UP000253977">
    <property type="component" value="Unassembled WGS sequence"/>
</dbReference>
<dbReference type="RefSeq" id="WP_114511153.1">
    <property type="nucleotide sequence ID" value="NZ_QPMK01000007.1"/>
</dbReference>
<evidence type="ECO:0000256" key="1">
    <source>
        <dbReference type="ARBA" id="ARBA00005495"/>
    </source>
</evidence>
<evidence type="ECO:0000313" key="7">
    <source>
        <dbReference type="Proteomes" id="UP000253977"/>
    </source>
</evidence>
<evidence type="ECO:0000256" key="2">
    <source>
        <dbReference type="ARBA" id="ARBA00022723"/>
    </source>
</evidence>
<proteinExistence type="inferred from homology"/>
<dbReference type="OrthoDB" id="9807246at2"/>
<accession>A0A369TLE2</accession>
<dbReference type="Pfam" id="PF04828">
    <property type="entry name" value="GFA"/>
    <property type="match status" value="1"/>
</dbReference>
<dbReference type="InterPro" id="IPR011057">
    <property type="entry name" value="Mss4-like_sf"/>
</dbReference>
<dbReference type="InterPro" id="IPR006913">
    <property type="entry name" value="CENP-V/GFA"/>
</dbReference>
<dbReference type="PROSITE" id="PS51891">
    <property type="entry name" value="CENP_V_GFA"/>
    <property type="match status" value="1"/>
</dbReference>
<comment type="caution">
    <text evidence="6">The sequence shown here is derived from an EMBL/GenBank/DDBJ whole genome shotgun (WGS) entry which is preliminary data.</text>
</comment>
<dbReference type="PANTHER" id="PTHR33337">
    <property type="entry name" value="GFA DOMAIN-CONTAINING PROTEIN"/>
    <property type="match status" value="1"/>
</dbReference>
<name>A0A369TLE2_9RHOB</name>
<comment type="similarity">
    <text evidence="1">Belongs to the Gfa family.</text>
</comment>
<gene>
    <name evidence="6" type="ORF">DU478_11725</name>
</gene>
<keyword evidence="3" id="KW-0862">Zinc</keyword>